<dbReference type="Proteomes" id="UP000245207">
    <property type="component" value="Unassembled WGS sequence"/>
</dbReference>
<dbReference type="AlphaFoldDB" id="A0A2U1KQL7"/>
<keyword evidence="2" id="KW-1185">Reference proteome</keyword>
<evidence type="ECO:0000313" key="2">
    <source>
        <dbReference type="Proteomes" id="UP000245207"/>
    </source>
</evidence>
<dbReference type="OrthoDB" id="1741160at2759"/>
<accession>A0A2U1KQL7</accession>
<reference evidence="1 2" key="1">
    <citation type="journal article" date="2018" name="Mol. Plant">
        <title>The genome of Artemisia annua provides insight into the evolution of Asteraceae family and artemisinin biosynthesis.</title>
        <authorList>
            <person name="Shen Q."/>
            <person name="Zhang L."/>
            <person name="Liao Z."/>
            <person name="Wang S."/>
            <person name="Yan T."/>
            <person name="Shi P."/>
            <person name="Liu M."/>
            <person name="Fu X."/>
            <person name="Pan Q."/>
            <person name="Wang Y."/>
            <person name="Lv Z."/>
            <person name="Lu X."/>
            <person name="Zhang F."/>
            <person name="Jiang W."/>
            <person name="Ma Y."/>
            <person name="Chen M."/>
            <person name="Hao X."/>
            <person name="Li L."/>
            <person name="Tang Y."/>
            <person name="Lv G."/>
            <person name="Zhou Y."/>
            <person name="Sun X."/>
            <person name="Brodelius P.E."/>
            <person name="Rose J.K.C."/>
            <person name="Tang K."/>
        </authorList>
    </citation>
    <scope>NUCLEOTIDE SEQUENCE [LARGE SCALE GENOMIC DNA]</scope>
    <source>
        <strain evidence="2">cv. Huhao1</strain>
        <tissue evidence="1">Leaf</tissue>
    </source>
</reference>
<evidence type="ECO:0000313" key="1">
    <source>
        <dbReference type="EMBL" id="PWA38993.1"/>
    </source>
</evidence>
<comment type="caution">
    <text evidence="1">The sequence shown here is derived from an EMBL/GenBank/DDBJ whole genome shotgun (WGS) entry which is preliminary data.</text>
</comment>
<protein>
    <submittedName>
        <fullName evidence="1">Aconitase 3</fullName>
    </submittedName>
</protein>
<sequence>MLCNQVHVWHVPHLAKHWIRPCSRSSSTSTTTAAAVTKYNSFTGKPQPSQSPEISTQCRSYCGVSSAFRSRWSHVADWKSSASLTSKIRSGAVGSTVLDRIKMRITILNPSGATVL</sequence>
<organism evidence="1 2">
    <name type="scientific">Artemisia annua</name>
    <name type="common">Sweet wormwood</name>
    <dbReference type="NCBI Taxonomy" id="35608"/>
    <lineage>
        <taxon>Eukaryota</taxon>
        <taxon>Viridiplantae</taxon>
        <taxon>Streptophyta</taxon>
        <taxon>Embryophyta</taxon>
        <taxon>Tracheophyta</taxon>
        <taxon>Spermatophyta</taxon>
        <taxon>Magnoliopsida</taxon>
        <taxon>eudicotyledons</taxon>
        <taxon>Gunneridae</taxon>
        <taxon>Pentapetalae</taxon>
        <taxon>asterids</taxon>
        <taxon>campanulids</taxon>
        <taxon>Asterales</taxon>
        <taxon>Asteraceae</taxon>
        <taxon>Asteroideae</taxon>
        <taxon>Anthemideae</taxon>
        <taxon>Artemisiinae</taxon>
        <taxon>Artemisia</taxon>
    </lineage>
</organism>
<proteinExistence type="predicted"/>
<gene>
    <name evidence="1" type="ORF">CTI12_AA576590</name>
</gene>
<dbReference type="EMBL" id="PKPP01015059">
    <property type="protein sequence ID" value="PWA38993.1"/>
    <property type="molecule type" value="Genomic_DNA"/>
</dbReference>
<name>A0A2U1KQL7_ARTAN</name>